<dbReference type="EMBL" id="PDNA01000106">
    <property type="protein sequence ID" value="PGH13287.1"/>
    <property type="molecule type" value="Genomic_DNA"/>
</dbReference>
<keyword evidence="2" id="KW-1185">Reference proteome</keyword>
<organism evidence="1 2">
    <name type="scientific">Polytolypa hystricis (strain UAMH7299)</name>
    <dbReference type="NCBI Taxonomy" id="1447883"/>
    <lineage>
        <taxon>Eukaryota</taxon>
        <taxon>Fungi</taxon>
        <taxon>Dikarya</taxon>
        <taxon>Ascomycota</taxon>
        <taxon>Pezizomycotina</taxon>
        <taxon>Eurotiomycetes</taxon>
        <taxon>Eurotiomycetidae</taxon>
        <taxon>Onygenales</taxon>
        <taxon>Onygenales incertae sedis</taxon>
        <taxon>Polytolypa</taxon>
    </lineage>
</organism>
<reference evidence="1 2" key="1">
    <citation type="submission" date="2017-10" db="EMBL/GenBank/DDBJ databases">
        <title>Comparative genomics in systemic dimorphic fungi from Ajellomycetaceae.</title>
        <authorList>
            <person name="Munoz J.F."/>
            <person name="Mcewen J.G."/>
            <person name="Clay O.K."/>
            <person name="Cuomo C.A."/>
        </authorList>
    </citation>
    <scope>NUCLEOTIDE SEQUENCE [LARGE SCALE GENOMIC DNA]</scope>
    <source>
        <strain evidence="1 2">UAMH7299</strain>
    </source>
</reference>
<accession>A0A2B7XXS8</accession>
<name>A0A2B7XXS8_POLH7</name>
<evidence type="ECO:0000313" key="2">
    <source>
        <dbReference type="Proteomes" id="UP000224634"/>
    </source>
</evidence>
<evidence type="ECO:0000313" key="1">
    <source>
        <dbReference type="EMBL" id="PGH13287.1"/>
    </source>
</evidence>
<proteinExistence type="predicted"/>
<protein>
    <submittedName>
        <fullName evidence="1">Uncharacterized protein</fullName>
    </submittedName>
</protein>
<gene>
    <name evidence="1" type="ORF">AJ80_06398</name>
</gene>
<comment type="caution">
    <text evidence="1">The sequence shown here is derived from an EMBL/GenBank/DDBJ whole genome shotgun (WGS) entry which is preliminary data.</text>
</comment>
<dbReference type="Proteomes" id="UP000224634">
    <property type="component" value="Unassembled WGS sequence"/>
</dbReference>
<sequence length="120" mass="13652">MVVYIVSGPAEERALEQQEVEEGTMREGCGIHPHSKVYVSSAFKKSITTPSTYPAFIVEVCNIHLFVYSVDRALTRGKPRAETVEMEPWKRSYNHCAFGQEKLIVEYCQQYFIESISVGL</sequence>
<dbReference type="AlphaFoldDB" id="A0A2B7XXS8"/>